<keyword evidence="12" id="KW-0406">Ion transport</keyword>
<evidence type="ECO:0000256" key="4">
    <source>
        <dbReference type="ARBA" id="ARBA00022475"/>
    </source>
</evidence>
<evidence type="ECO:0000313" key="20">
    <source>
        <dbReference type="RefSeq" id="XP_018021623.1"/>
    </source>
</evidence>
<evidence type="ECO:0000256" key="16">
    <source>
        <dbReference type="ARBA" id="ARBA00023201"/>
    </source>
</evidence>
<dbReference type="Gene3D" id="2.60.40.1660">
    <property type="entry name" value="Na, k-atpase alpha subunit"/>
    <property type="match status" value="1"/>
</dbReference>
<dbReference type="InterPro" id="IPR038702">
    <property type="entry name" value="Na/K_ATPase_sub_beta_sf"/>
</dbReference>
<keyword evidence="7 18" id="KW-0812">Transmembrane</keyword>
<sequence length="308" mass="35146">MVLRDSEFYEHENESFLTFLYNKHDGTVMGRTGISWLKIGVFYLFFYAFLASFFAVMLTIFYQTLDLNNSPTYTPGDGSSLLSHPALGFRPLQRADNIESTLIWYKNGDEADVEHWVTSLNDFMAPYENATNSVDCSDGKPAKEGKFCSFRTSLLGGTCNKANKWGYMSGSPCVLLKLNKMLGWKPDVYKSLEELPDDMPSDLKAYITGEKAKNGGRMPKLIWVSCTGENPADEEYLGEIKYHPWRGFPTYFFPYRNSLDYRSPVVALEFMGLAPNILINIECKVWAKNIEHDRSNRVGLVHFEILKD</sequence>
<dbReference type="GeneID" id="108677841"/>
<evidence type="ECO:0000256" key="17">
    <source>
        <dbReference type="ARBA" id="ARBA00025540"/>
    </source>
</evidence>
<evidence type="ECO:0000256" key="1">
    <source>
        <dbReference type="ARBA" id="ARBA00004401"/>
    </source>
</evidence>
<comment type="function">
    <text evidence="17">This is the non-catalytic component of the active enzyme, which catalyzes the hydrolysis of ATP coupled with the exchange of Na(+) and K(+) ions across the plasma membrane. The beta subunit regulates, through assembly of alpha/beta heterodimers, the number of sodium pumps transported to the plasma membrane.</text>
</comment>
<dbReference type="OrthoDB" id="5912413at2759"/>
<evidence type="ECO:0000256" key="7">
    <source>
        <dbReference type="ARBA" id="ARBA00022692"/>
    </source>
</evidence>
<dbReference type="PROSITE" id="PS00390">
    <property type="entry name" value="ATPASE_NA_K_BETA_1"/>
    <property type="match status" value="1"/>
</dbReference>
<evidence type="ECO:0000256" key="9">
    <source>
        <dbReference type="ARBA" id="ARBA00022968"/>
    </source>
</evidence>
<dbReference type="PANTHER" id="PTHR11523">
    <property type="entry name" value="SODIUM/POTASSIUM-DEPENDENT ATPASE BETA SUBUNIT"/>
    <property type="match status" value="1"/>
</dbReference>
<keyword evidence="10 18" id="KW-1133">Transmembrane helix</keyword>
<keyword evidence="6" id="KW-0740">Sodium/potassium transport</keyword>
<evidence type="ECO:0000256" key="12">
    <source>
        <dbReference type="ARBA" id="ARBA00023065"/>
    </source>
</evidence>
<dbReference type="FunFam" id="2.60.40.1660:FF:000004">
    <property type="entry name" value="sodium/potassium-transporting ATPase subunit beta-2"/>
    <property type="match status" value="1"/>
</dbReference>
<reference evidence="20" key="1">
    <citation type="submission" date="2025-08" db="UniProtKB">
        <authorList>
            <consortium name="RefSeq"/>
        </authorList>
    </citation>
    <scope>IDENTIFICATION</scope>
    <source>
        <tissue evidence="20">Whole organism</tissue>
    </source>
</reference>
<keyword evidence="5" id="KW-0633">Potassium transport</keyword>
<dbReference type="RefSeq" id="XP_018021623.1">
    <property type="nucleotide sequence ID" value="XM_018166134.2"/>
</dbReference>
<evidence type="ECO:0000256" key="15">
    <source>
        <dbReference type="ARBA" id="ARBA00023180"/>
    </source>
</evidence>
<dbReference type="GO" id="GO:0006883">
    <property type="term" value="P:intracellular sodium ion homeostasis"/>
    <property type="evidence" value="ECO:0007669"/>
    <property type="project" value="TreeGrafter"/>
</dbReference>
<keyword evidence="19" id="KW-1185">Reference proteome</keyword>
<accession>A0A8B7P6F3</accession>
<gene>
    <name evidence="20" type="primary">LOC108677841</name>
</gene>
<name>A0A8B7P6F3_HYAAZ</name>
<keyword evidence="13 18" id="KW-0472">Membrane</keyword>
<organism evidence="19 20">
    <name type="scientific">Hyalella azteca</name>
    <name type="common">Amphipod</name>
    <dbReference type="NCBI Taxonomy" id="294128"/>
    <lineage>
        <taxon>Eukaryota</taxon>
        <taxon>Metazoa</taxon>
        <taxon>Ecdysozoa</taxon>
        <taxon>Arthropoda</taxon>
        <taxon>Crustacea</taxon>
        <taxon>Multicrustacea</taxon>
        <taxon>Malacostraca</taxon>
        <taxon>Eumalacostraca</taxon>
        <taxon>Peracarida</taxon>
        <taxon>Amphipoda</taxon>
        <taxon>Senticaudata</taxon>
        <taxon>Talitrida</taxon>
        <taxon>Talitroidea</taxon>
        <taxon>Hyalellidae</taxon>
        <taxon>Hyalella</taxon>
    </lineage>
</organism>
<evidence type="ECO:0000313" key="19">
    <source>
        <dbReference type="Proteomes" id="UP000694843"/>
    </source>
</evidence>
<keyword evidence="4" id="KW-1003">Cell membrane</keyword>
<protein>
    <submittedName>
        <fullName evidence="20">Sodium/potassium-transporting ATPase subunit beta</fullName>
    </submittedName>
</protein>
<comment type="similarity">
    <text evidence="2">Belongs to the X(+)/potassium ATPases subunit beta family.</text>
</comment>
<evidence type="ECO:0000256" key="6">
    <source>
        <dbReference type="ARBA" id="ARBA00022607"/>
    </source>
</evidence>
<keyword evidence="9" id="KW-0735">Signal-anchor</keyword>
<dbReference type="GO" id="GO:1990573">
    <property type="term" value="P:potassium ion import across plasma membrane"/>
    <property type="evidence" value="ECO:0007669"/>
    <property type="project" value="TreeGrafter"/>
</dbReference>
<keyword evidence="15" id="KW-0325">Glycoprotein</keyword>
<dbReference type="OMA" id="DHIPTYQ"/>
<evidence type="ECO:0000256" key="5">
    <source>
        <dbReference type="ARBA" id="ARBA00022538"/>
    </source>
</evidence>
<dbReference type="InterPro" id="IPR000402">
    <property type="entry name" value="Na/K_ATPase_sub_beta"/>
</dbReference>
<dbReference type="KEGG" id="hazt:108677841"/>
<dbReference type="GO" id="GO:0036376">
    <property type="term" value="P:sodium ion export across plasma membrane"/>
    <property type="evidence" value="ECO:0007669"/>
    <property type="project" value="TreeGrafter"/>
</dbReference>
<proteinExistence type="inferred from homology"/>
<keyword evidence="8" id="KW-0630">Potassium</keyword>
<dbReference type="PANTHER" id="PTHR11523:SF28">
    <property type="entry name" value="NA_K-ATPASE BETA SUBUNIT ISOFORM 4-RELATED"/>
    <property type="match status" value="1"/>
</dbReference>
<feature type="transmembrane region" description="Helical" evidence="18">
    <location>
        <begin position="41"/>
        <end position="62"/>
    </location>
</feature>
<evidence type="ECO:0000256" key="2">
    <source>
        <dbReference type="ARBA" id="ARBA00005876"/>
    </source>
</evidence>
<keyword evidence="16" id="KW-0739">Sodium transport</keyword>
<evidence type="ECO:0000256" key="10">
    <source>
        <dbReference type="ARBA" id="ARBA00022989"/>
    </source>
</evidence>
<dbReference type="GO" id="GO:0005890">
    <property type="term" value="C:sodium:potassium-exchanging ATPase complex"/>
    <property type="evidence" value="ECO:0007669"/>
    <property type="project" value="InterPro"/>
</dbReference>
<keyword evidence="14" id="KW-1015">Disulfide bond</keyword>
<evidence type="ECO:0000256" key="11">
    <source>
        <dbReference type="ARBA" id="ARBA00023053"/>
    </source>
</evidence>
<evidence type="ECO:0000256" key="3">
    <source>
        <dbReference type="ARBA" id="ARBA00022448"/>
    </source>
</evidence>
<evidence type="ECO:0000256" key="13">
    <source>
        <dbReference type="ARBA" id="ARBA00023136"/>
    </source>
</evidence>
<evidence type="ECO:0000256" key="18">
    <source>
        <dbReference type="SAM" id="Phobius"/>
    </source>
</evidence>
<dbReference type="GO" id="GO:0001671">
    <property type="term" value="F:ATPase activator activity"/>
    <property type="evidence" value="ECO:0007669"/>
    <property type="project" value="TreeGrafter"/>
</dbReference>
<evidence type="ECO:0000256" key="14">
    <source>
        <dbReference type="ARBA" id="ARBA00023157"/>
    </source>
</evidence>
<comment type="subcellular location">
    <subcellularLocation>
        <location evidence="1">Cell membrane</location>
        <topology evidence="1">Single-pass type II membrane protein</topology>
    </subcellularLocation>
</comment>
<dbReference type="Pfam" id="PF00287">
    <property type="entry name" value="Na_K-ATPase"/>
    <property type="match status" value="1"/>
</dbReference>
<dbReference type="AlphaFoldDB" id="A0A8B7P6F3"/>
<dbReference type="GO" id="GO:0030007">
    <property type="term" value="P:intracellular potassium ion homeostasis"/>
    <property type="evidence" value="ECO:0007669"/>
    <property type="project" value="TreeGrafter"/>
</dbReference>
<evidence type="ECO:0000256" key="8">
    <source>
        <dbReference type="ARBA" id="ARBA00022958"/>
    </source>
</evidence>
<dbReference type="Proteomes" id="UP000694843">
    <property type="component" value="Unplaced"/>
</dbReference>
<keyword evidence="11" id="KW-0915">Sodium</keyword>
<keyword evidence="3" id="KW-0813">Transport</keyword>